<accession>A0A1Z5T2X4</accession>
<dbReference type="Proteomes" id="UP000194280">
    <property type="component" value="Unassembled WGS sequence"/>
</dbReference>
<evidence type="ECO:0000313" key="6">
    <source>
        <dbReference type="EMBL" id="OTA30342.1"/>
    </source>
</evidence>
<keyword evidence="1" id="KW-0479">Metal-binding</keyword>
<dbReference type="PANTHER" id="PTHR23327">
    <property type="entry name" value="RING FINGER PROTEIN 127"/>
    <property type="match status" value="1"/>
</dbReference>
<protein>
    <recommendedName>
        <fullName evidence="5">RING-type domain-containing protein</fullName>
    </recommendedName>
</protein>
<dbReference type="VEuPathDB" id="FungiDB:BTJ68_09314"/>
<feature type="domain" description="RING-type" evidence="5">
    <location>
        <begin position="47"/>
        <end position="85"/>
    </location>
</feature>
<dbReference type="OrthoDB" id="2849579at2759"/>
<gene>
    <name evidence="6" type="ORF">BTJ68_09314</name>
</gene>
<keyword evidence="7" id="KW-1185">Reference proteome</keyword>
<reference evidence="6 7" key="1">
    <citation type="submission" date="2017-01" db="EMBL/GenBank/DDBJ databases">
        <title>The recent genome duplication of the halophilic yeast Hortaea werneckii: insights from long-read sequencing.</title>
        <authorList>
            <person name="Sinha S."/>
            <person name="Flibotte S."/>
            <person name="Neira M."/>
            <person name="Lenassi M."/>
            <person name="Gostincar C."/>
            <person name="Stajich J.E."/>
            <person name="Nislow C.E."/>
        </authorList>
    </citation>
    <scope>NUCLEOTIDE SEQUENCE [LARGE SCALE GENOMIC DNA]</scope>
    <source>
        <strain evidence="6 7">EXF-2000</strain>
    </source>
</reference>
<dbReference type="EMBL" id="MUNK01000142">
    <property type="protein sequence ID" value="OTA30342.1"/>
    <property type="molecule type" value="Genomic_DNA"/>
</dbReference>
<evidence type="ECO:0000256" key="3">
    <source>
        <dbReference type="ARBA" id="ARBA00022833"/>
    </source>
</evidence>
<dbReference type="PROSITE" id="PS00518">
    <property type="entry name" value="ZF_RING_1"/>
    <property type="match status" value="1"/>
</dbReference>
<proteinExistence type="predicted"/>
<dbReference type="SMART" id="SM00184">
    <property type="entry name" value="RING"/>
    <property type="match status" value="1"/>
</dbReference>
<dbReference type="GO" id="GO:0008270">
    <property type="term" value="F:zinc ion binding"/>
    <property type="evidence" value="ECO:0007669"/>
    <property type="project" value="UniProtKB-KW"/>
</dbReference>
<evidence type="ECO:0000256" key="4">
    <source>
        <dbReference type="PROSITE-ProRule" id="PRU00175"/>
    </source>
</evidence>
<evidence type="ECO:0000256" key="1">
    <source>
        <dbReference type="ARBA" id="ARBA00022723"/>
    </source>
</evidence>
<dbReference type="InterPro" id="IPR017907">
    <property type="entry name" value="Znf_RING_CS"/>
</dbReference>
<dbReference type="PROSITE" id="PS50089">
    <property type="entry name" value="ZF_RING_2"/>
    <property type="match status" value="1"/>
</dbReference>
<dbReference type="Gene3D" id="3.30.40.10">
    <property type="entry name" value="Zinc/RING finger domain, C3HC4 (zinc finger)"/>
    <property type="match status" value="1"/>
</dbReference>
<sequence length="277" mass="31379">MDQTGQQEVGTHPALPTRSDFFTTALLPATPEDLSKLAEGNADSDSCPICYQDFTDPAKTPCGHIYCRECLEAWLKQTTNCPTCRTLLIAQALVEPQPNVIAEIEALDLDFEVDQQAVMRELHAFDDLVGSTLDAIYEQFPVDEQTKIYIDYASLLPKAVAAGLLMKPERQSPDAHPDNFCRREWVWALTELRNTLQQRNGMVYRAGEFGRNLEMWVASYVDWQVQRETTFARAEYGMGFTNGKTFAKDVKLVESYVIWCAAKEHEGRVPPTVFEPW</sequence>
<comment type="caution">
    <text evidence="6">The sequence shown here is derived from an EMBL/GenBank/DDBJ whole genome shotgun (WGS) entry which is preliminary data.</text>
</comment>
<dbReference type="AlphaFoldDB" id="A0A1Z5T2X4"/>
<evidence type="ECO:0000256" key="2">
    <source>
        <dbReference type="ARBA" id="ARBA00022771"/>
    </source>
</evidence>
<dbReference type="InterPro" id="IPR001841">
    <property type="entry name" value="Znf_RING"/>
</dbReference>
<dbReference type="InterPro" id="IPR013083">
    <property type="entry name" value="Znf_RING/FYVE/PHD"/>
</dbReference>
<name>A0A1Z5T2X4_HORWE</name>
<keyword evidence="2 4" id="KW-0863">Zinc-finger</keyword>
<dbReference type="InParanoid" id="A0A1Z5T2X4"/>
<dbReference type="Pfam" id="PF13639">
    <property type="entry name" value="zf-RING_2"/>
    <property type="match status" value="1"/>
</dbReference>
<dbReference type="SUPFAM" id="SSF57850">
    <property type="entry name" value="RING/U-box"/>
    <property type="match status" value="1"/>
</dbReference>
<dbReference type="STRING" id="1157616.A0A1Z5T2X4"/>
<dbReference type="PANTHER" id="PTHR23327:SF51">
    <property type="entry name" value="TRANSCRIPTIONAL REGULATOR OF YEAST FORM ADHERENCE 3"/>
    <property type="match status" value="1"/>
</dbReference>
<organism evidence="6 7">
    <name type="scientific">Hortaea werneckii EXF-2000</name>
    <dbReference type="NCBI Taxonomy" id="1157616"/>
    <lineage>
        <taxon>Eukaryota</taxon>
        <taxon>Fungi</taxon>
        <taxon>Dikarya</taxon>
        <taxon>Ascomycota</taxon>
        <taxon>Pezizomycotina</taxon>
        <taxon>Dothideomycetes</taxon>
        <taxon>Dothideomycetidae</taxon>
        <taxon>Mycosphaerellales</taxon>
        <taxon>Teratosphaeriaceae</taxon>
        <taxon>Hortaea</taxon>
    </lineage>
</organism>
<keyword evidence="3" id="KW-0862">Zinc</keyword>
<evidence type="ECO:0000259" key="5">
    <source>
        <dbReference type="PROSITE" id="PS50089"/>
    </source>
</evidence>
<evidence type="ECO:0000313" key="7">
    <source>
        <dbReference type="Proteomes" id="UP000194280"/>
    </source>
</evidence>